<dbReference type="InterPro" id="IPR001789">
    <property type="entry name" value="Sig_transdc_resp-reg_receiver"/>
</dbReference>
<dbReference type="GO" id="GO:0005829">
    <property type="term" value="C:cytosol"/>
    <property type="evidence" value="ECO:0007669"/>
    <property type="project" value="TreeGrafter"/>
</dbReference>
<dbReference type="HOGENOM" id="CLU_000445_30_1_6"/>
<reference evidence="10" key="1">
    <citation type="submission" date="2012-02" db="EMBL/GenBank/DDBJ databases">
        <title>The complete genome of Frateuria aurantia DSM 6220.</title>
        <authorList>
            <consortium name="US DOE Joint Genome Institute (JGI-PGF)"/>
            <person name="Lucas S."/>
            <person name="Copeland A."/>
            <person name="Lapidus A."/>
            <person name="Glavina del Rio T."/>
            <person name="Dalin E."/>
            <person name="Tice H."/>
            <person name="Bruce D."/>
            <person name="Goodwin L."/>
            <person name="Pitluck S."/>
            <person name="Peters L."/>
            <person name="Ovchinnikova G."/>
            <person name="Teshima H."/>
            <person name="Kyrpides N."/>
            <person name="Mavromatis K."/>
            <person name="Ivanova N."/>
            <person name="Brettin T."/>
            <person name="Detter J.C."/>
            <person name="Han C."/>
            <person name="Larimer F."/>
            <person name="Land M."/>
            <person name="Hauser L."/>
            <person name="Markowitz V."/>
            <person name="Cheng J.-F."/>
            <person name="Hugenholtz P."/>
            <person name="Woyke T."/>
            <person name="Wu D."/>
            <person name="Brambilla E."/>
            <person name="Klenk H.-P."/>
            <person name="Eisen J.A."/>
        </authorList>
    </citation>
    <scope>NUCLEOTIDE SEQUENCE</scope>
    <source>
        <strain evidence="10">DSM 6220</strain>
    </source>
</reference>
<evidence type="ECO:0000256" key="5">
    <source>
        <dbReference type="ARBA" id="ARBA00023163"/>
    </source>
</evidence>
<dbReference type="Gene3D" id="3.40.50.2300">
    <property type="match status" value="1"/>
</dbReference>
<gene>
    <name evidence="10" type="ordered locus">Fraau_2308</name>
</gene>
<dbReference type="InterPro" id="IPR039420">
    <property type="entry name" value="WalR-like"/>
</dbReference>
<accession>H8L5M2</accession>
<organism evidence="10 11">
    <name type="scientific">Frateuria aurantia (strain ATCC 33424 / DSM 6220 / KCTC 2777 / LMG 1558 / NBRC 3245 / NCIMB 13370)</name>
    <name type="common">Acetobacter aurantius</name>
    <dbReference type="NCBI Taxonomy" id="767434"/>
    <lineage>
        <taxon>Bacteria</taxon>
        <taxon>Pseudomonadati</taxon>
        <taxon>Pseudomonadota</taxon>
        <taxon>Gammaproteobacteria</taxon>
        <taxon>Lysobacterales</taxon>
        <taxon>Rhodanobacteraceae</taxon>
        <taxon>Frateuria</taxon>
    </lineage>
</organism>
<dbReference type="Pfam" id="PF00072">
    <property type="entry name" value="Response_reg"/>
    <property type="match status" value="1"/>
</dbReference>
<evidence type="ECO:0000259" key="9">
    <source>
        <dbReference type="PROSITE" id="PS51755"/>
    </source>
</evidence>
<evidence type="ECO:0000256" key="2">
    <source>
        <dbReference type="ARBA" id="ARBA00023012"/>
    </source>
</evidence>
<evidence type="ECO:0000313" key="11">
    <source>
        <dbReference type="Proteomes" id="UP000005234"/>
    </source>
</evidence>
<dbReference type="KEGG" id="fau:Fraau_2308"/>
<dbReference type="OrthoDB" id="9802426at2"/>
<dbReference type="eggNOG" id="COG0745">
    <property type="taxonomic scope" value="Bacteria"/>
</dbReference>
<evidence type="ECO:0000256" key="6">
    <source>
        <dbReference type="PROSITE-ProRule" id="PRU00169"/>
    </source>
</evidence>
<dbReference type="RefSeq" id="WP_014403679.1">
    <property type="nucleotide sequence ID" value="NC_017033.1"/>
</dbReference>
<dbReference type="AlphaFoldDB" id="H8L5M2"/>
<dbReference type="InterPro" id="IPR016032">
    <property type="entry name" value="Sig_transdc_resp-reg_C-effctor"/>
</dbReference>
<dbReference type="FunFam" id="1.10.10.10:FF:000058">
    <property type="entry name" value="DNA-binding response OmpR family regulator"/>
    <property type="match status" value="1"/>
</dbReference>
<keyword evidence="2" id="KW-0902">Two-component regulatory system</keyword>
<dbReference type="PROSITE" id="PS51755">
    <property type="entry name" value="OMPR_PHOB"/>
    <property type="match status" value="1"/>
</dbReference>
<keyword evidence="4 7" id="KW-0238">DNA-binding</keyword>
<dbReference type="GO" id="GO:0032993">
    <property type="term" value="C:protein-DNA complex"/>
    <property type="evidence" value="ECO:0007669"/>
    <property type="project" value="TreeGrafter"/>
</dbReference>
<dbReference type="PANTHER" id="PTHR48111">
    <property type="entry name" value="REGULATOR OF RPOS"/>
    <property type="match status" value="1"/>
</dbReference>
<dbReference type="CDD" id="cd00383">
    <property type="entry name" value="trans_reg_C"/>
    <property type="match status" value="1"/>
</dbReference>
<keyword evidence="11" id="KW-1185">Reference proteome</keyword>
<dbReference type="PROSITE" id="PS50110">
    <property type="entry name" value="RESPONSE_REGULATORY"/>
    <property type="match status" value="1"/>
</dbReference>
<evidence type="ECO:0000256" key="1">
    <source>
        <dbReference type="ARBA" id="ARBA00022553"/>
    </source>
</evidence>
<evidence type="ECO:0000256" key="7">
    <source>
        <dbReference type="PROSITE-ProRule" id="PRU01091"/>
    </source>
</evidence>
<dbReference type="SUPFAM" id="SSF52172">
    <property type="entry name" value="CheY-like"/>
    <property type="match status" value="1"/>
</dbReference>
<dbReference type="SMART" id="SM00448">
    <property type="entry name" value="REC"/>
    <property type="match status" value="1"/>
</dbReference>
<evidence type="ECO:0000259" key="8">
    <source>
        <dbReference type="PROSITE" id="PS50110"/>
    </source>
</evidence>
<sequence length="241" mass="27192">MSARDEQSGLILLVEDHRQIAEMIGEHLERKGYSVDYAADGVSGLHLAVSNSYDVVVLDLMLPGIDGLDVCRKLRKDGKKATPVLMLTARDRLEDKLLGLESGADDYLVKPFEVRELEARLRALIRRDRRQTSTEVLSVGDMTLDTSTLRLTRAGRELSISPIGLKLLAILMRESPRVVSRRDIEREIWGDTLPDSDTLRSHLYNLRRVIDKPFDRPLLHTIHSAGYRLSDLDAEILKRGA</sequence>
<evidence type="ECO:0000313" key="10">
    <source>
        <dbReference type="EMBL" id="AFC86676.1"/>
    </source>
</evidence>
<feature type="modified residue" description="4-aspartylphosphate" evidence="6">
    <location>
        <position position="59"/>
    </location>
</feature>
<feature type="domain" description="Response regulatory" evidence="8">
    <location>
        <begin position="10"/>
        <end position="125"/>
    </location>
</feature>
<dbReference type="GO" id="GO:0000156">
    <property type="term" value="F:phosphorelay response regulator activity"/>
    <property type="evidence" value="ECO:0007669"/>
    <property type="project" value="TreeGrafter"/>
</dbReference>
<dbReference type="Gene3D" id="1.10.10.10">
    <property type="entry name" value="Winged helix-like DNA-binding domain superfamily/Winged helix DNA-binding domain"/>
    <property type="match status" value="1"/>
</dbReference>
<protein>
    <submittedName>
        <fullName evidence="10">Response regulator with CheY-like receiver domain and winged-helix DNA-binding domain</fullName>
    </submittedName>
</protein>
<dbReference type="EMBL" id="CP003350">
    <property type="protein sequence ID" value="AFC86676.1"/>
    <property type="molecule type" value="Genomic_DNA"/>
</dbReference>
<dbReference type="InterPro" id="IPR001867">
    <property type="entry name" value="OmpR/PhoB-type_DNA-bd"/>
</dbReference>
<dbReference type="SUPFAM" id="SSF46894">
    <property type="entry name" value="C-terminal effector domain of the bipartite response regulators"/>
    <property type="match status" value="1"/>
</dbReference>
<dbReference type="Proteomes" id="UP000005234">
    <property type="component" value="Chromosome"/>
</dbReference>
<dbReference type="FunFam" id="3.40.50.2300:FF:000001">
    <property type="entry name" value="DNA-binding response regulator PhoB"/>
    <property type="match status" value="1"/>
</dbReference>
<dbReference type="Pfam" id="PF00486">
    <property type="entry name" value="Trans_reg_C"/>
    <property type="match status" value="1"/>
</dbReference>
<feature type="DNA-binding region" description="OmpR/PhoB-type" evidence="7">
    <location>
        <begin position="134"/>
        <end position="231"/>
    </location>
</feature>
<dbReference type="CDD" id="cd19935">
    <property type="entry name" value="REC_OmpR_CusR-like"/>
    <property type="match status" value="1"/>
</dbReference>
<keyword evidence="1 6" id="KW-0597">Phosphoprotein</keyword>
<name>H8L5M2_FRAAD</name>
<dbReference type="GO" id="GO:0000976">
    <property type="term" value="F:transcription cis-regulatory region binding"/>
    <property type="evidence" value="ECO:0007669"/>
    <property type="project" value="TreeGrafter"/>
</dbReference>
<dbReference type="Gene3D" id="6.10.250.690">
    <property type="match status" value="1"/>
</dbReference>
<evidence type="ECO:0000256" key="4">
    <source>
        <dbReference type="ARBA" id="ARBA00023125"/>
    </source>
</evidence>
<dbReference type="STRING" id="767434.Fraau_2308"/>
<keyword evidence="5" id="KW-0804">Transcription</keyword>
<dbReference type="GO" id="GO:0006355">
    <property type="term" value="P:regulation of DNA-templated transcription"/>
    <property type="evidence" value="ECO:0007669"/>
    <property type="project" value="InterPro"/>
</dbReference>
<dbReference type="SMART" id="SM00862">
    <property type="entry name" value="Trans_reg_C"/>
    <property type="match status" value="1"/>
</dbReference>
<dbReference type="PANTHER" id="PTHR48111:SF22">
    <property type="entry name" value="REGULATOR OF RPOS"/>
    <property type="match status" value="1"/>
</dbReference>
<proteinExistence type="predicted"/>
<dbReference type="InterPro" id="IPR011006">
    <property type="entry name" value="CheY-like_superfamily"/>
</dbReference>
<dbReference type="InterPro" id="IPR036388">
    <property type="entry name" value="WH-like_DNA-bd_sf"/>
</dbReference>
<feature type="domain" description="OmpR/PhoB-type" evidence="9">
    <location>
        <begin position="134"/>
        <end position="231"/>
    </location>
</feature>
<keyword evidence="3" id="KW-0805">Transcription regulation</keyword>
<evidence type="ECO:0000256" key="3">
    <source>
        <dbReference type="ARBA" id="ARBA00023015"/>
    </source>
</evidence>